<dbReference type="PANTHER" id="PTHR18964:SF149">
    <property type="entry name" value="BIFUNCTIONAL UDP-N-ACETYLGLUCOSAMINE 2-EPIMERASE_N-ACETYLMANNOSAMINE KINASE"/>
    <property type="match status" value="1"/>
</dbReference>
<dbReference type="RefSeq" id="WP_112616428.1">
    <property type="nucleotide sequence ID" value="NZ_JBHLHV010000001.1"/>
</dbReference>
<dbReference type="Proteomes" id="UP001589643">
    <property type="component" value="Unassembled WGS sequence"/>
</dbReference>
<name>A0ABV5EQC4_9MICO</name>
<evidence type="ECO:0000313" key="4">
    <source>
        <dbReference type="Proteomes" id="UP001589643"/>
    </source>
</evidence>
<dbReference type="Gene3D" id="3.30.420.40">
    <property type="match status" value="2"/>
</dbReference>
<dbReference type="PROSITE" id="PS01125">
    <property type="entry name" value="ROK"/>
    <property type="match status" value="1"/>
</dbReference>
<dbReference type="CDD" id="cd23763">
    <property type="entry name" value="ASKHA_ATPase_ROK"/>
    <property type="match status" value="1"/>
</dbReference>
<organism evidence="3 4">
    <name type="scientific">Microbacterium plantarum</name>
    <dbReference type="NCBI Taxonomy" id="1816425"/>
    <lineage>
        <taxon>Bacteria</taxon>
        <taxon>Bacillati</taxon>
        <taxon>Actinomycetota</taxon>
        <taxon>Actinomycetes</taxon>
        <taxon>Micrococcales</taxon>
        <taxon>Microbacteriaceae</taxon>
        <taxon>Microbacterium</taxon>
    </lineage>
</organism>
<dbReference type="PANTHER" id="PTHR18964">
    <property type="entry name" value="ROK (REPRESSOR, ORF, KINASE) FAMILY"/>
    <property type="match status" value="1"/>
</dbReference>
<evidence type="ECO:0000259" key="2">
    <source>
        <dbReference type="Pfam" id="PF09339"/>
    </source>
</evidence>
<protein>
    <submittedName>
        <fullName evidence="3">ROK family protein</fullName>
    </submittedName>
</protein>
<dbReference type="Gene3D" id="1.10.10.10">
    <property type="entry name" value="Winged helix-like DNA-binding domain superfamily/Winged helix DNA-binding domain"/>
    <property type="match status" value="1"/>
</dbReference>
<dbReference type="Pfam" id="PF09339">
    <property type="entry name" value="HTH_IclR"/>
    <property type="match status" value="1"/>
</dbReference>
<dbReference type="InterPro" id="IPR036388">
    <property type="entry name" value="WH-like_DNA-bd_sf"/>
</dbReference>
<dbReference type="Pfam" id="PF00480">
    <property type="entry name" value="ROK"/>
    <property type="match status" value="1"/>
</dbReference>
<keyword evidence="4" id="KW-1185">Reference proteome</keyword>
<proteinExistence type="inferred from homology"/>
<comment type="caution">
    <text evidence="3">The sequence shown here is derived from an EMBL/GenBank/DDBJ whole genome shotgun (WGS) entry which is preliminary data.</text>
</comment>
<dbReference type="InterPro" id="IPR005471">
    <property type="entry name" value="Tscrpt_reg_IclR_N"/>
</dbReference>
<dbReference type="InterPro" id="IPR049874">
    <property type="entry name" value="ROK_cs"/>
</dbReference>
<reference evidence="3 4" key="1">
    <citation type="submission" date="2024-08" db="EMBL/GenBank/DDBJ databases">
        <title>Heavy metals resistant antinobacteria isolated from wastewater.</title>
        <authorList>
            <person name="Roman Ponce B."/>
            <person name="Blanco Mercado M.A."/>
            <person name="Avila Aldana I.N."/>
            <person name="Morales Arrieta S."/>
        </authorList>
    </citation>
    <scope>NUCLEOTIDE SEQUENCE [LARGE SCALE GENOMIC DNA]</scope>
    <source>
        <strain evidence="4">sma-1</strain>
    </source>
</reference>
<dbReference type="SUPFAM" id="SSF53067">
    <property type="entry name" value="Actin-like ATPase domain"/>
    <property type="match status" value="1"/>
</dbReference>
<sequence length="392" mass="40422">MTHDEAAPSRATATTRTAALINQTAILDALRTRGPLGRVELVEATGLATATVHRLCTRLVEDGAIVVERDLDGAIGRPSHRYRFAGETRSVIALDVTDTCARGALIDLNGDIRHTEERSLVGPDGSLDPASRLNGTLELIDDLRGAAAQRGIPANGVGVAVPGVVAPTGRVGDSVELGWVDVPLRDLVAERTGLPTVVENDANAVAVGEWSHGAGRGSANMAAFLLGVGLGAGIVADGRLLRGARAAAGEIGHLIADRSGFTRSPAAGGDLETRILEVGASRSTLARRESTLGILDEYADGSEAARSAATELLDYIAMSVAALAVVLDCGEVILAGALPERAGLLVDEIDRRLAGRLPAPPRILLGELGERAAVVGIGQLAIDRVNGALYLA</sequence>
<gene>
    <name evidence="3" type="ORF">AB7P39_04820</name>
</gene>
<dbReference type="EMBL" id="JBHLHV010000001">
    <property type="protein sequence ID" value="MFB8892166.1"/>
    <property type="molecule type" value="Genomic_DNA"/>
</dbReference>
<accession>A0ABV5EQC4</accession>
<dbReference type="InterPro" id="IPR043129">
    <property type="entry name" value="ATPase_NBD"/>
</dbReference>
<dbReference type="SUPFAM" id="SSF46785">
    <property type="entry name" value="Winged helix' DNA-binding domain"/>
    <property type="match status" value="1"/>
</dbReference>
<dbReference type="InterPro" id="IPR036390">
    <property type="entry name" value="WH_DNA-bd_sf"/>
</dbReference>
<feature type="domain" description="HTH iclR-type" evidence="2">
    <location>
        <begin position="25"/>
        <end position="65"/>
    </location>
</feature>
<comment type="similarity">
    <text evidence="1">Belongs to the ROK (NagC/XylR) family.</text>
</comment>
<evidence type="ECO:0000256" key="1">
    <source>
        <dbReference type="ARBA" id="ARBA00006479"/>
    </source>
</evidence>
<evidence type="ECO:0000313" key="3">
    <source>
        <dbReference type="EMBL" id="MFB8892166.1"/>
    </source>
</evidence>
<dbReference type="InterPro" id="IPR000600">
    <property type="entry name" value="ROK"/>
</dbReference>